<keyword evidence="2" id="KW-1185">Reference proteome</keyword>
<dbReference type="InterPro" id="IPR001810">
    <property type="entry name" value="F-box_dom"/>
</dbReference>
<accession>A0A915EDF8</accession>
<name>A0A915EDF8_9BILA</name>
<evidence type="ECO:0000259" key="1">
    <source>
        <dbReference type="PROSITE" id="PS50181"/>
    </source>
</evidence>
<dbReference type="Proteomes" id="UP000887574">
    <property type="component" value="Unplaced"/>
</dbReference>
<dbReference type="WBParaSite" id="jg55">
    <property type="protein sequence ID" value="jg55"/>
    <property type="gene ID" value="jg55"/>
</dbReference>
<reference evidence="3" key="1">
    <citation type="submission" date="2022-11" db="UniProtKB">
        <authorList>
            <consortium name="WormBaseParasite"/>
        </authorList>
    </citation>
    <scope>IDENTIFICATION</scope>
</reference>
<sequence>MQLPNDILLEFFMRLSCMAELTKCRRVCKRWKKVIERLGFATVKVFSTNTIYPSHWPDHRKKLNLTECKWLLQACIRHVVIIDLREVMLTSTALQFEGPFEVAQMDDEILDILYQGSCLKQILVNMNFINKEMWTKLQALGALRRLRM</sequence>
<evidence type="ECO:0000313" key="2">
    <source>
        <dbReference type="Proteomes" id="UP000887574"/>
    </source>
</evidence>
<organism evidence="2 3">
    <name type="scientific">Ditylenchus dipsaci</name>
    <dbReference type="NCBI Taxonomy" id="166011"/>
    <lineage>
        <taxon>Eukaryota</taxon>
        <taxon>Metazoa</taxon>
        <taxon>Ecdysozoa</taxon>
        <taxon>Nematoda</taxon>
        <taxon>Chromadorea</taxon>
        <taxon>Rhabditida</taxon>
        <taxon>Tylenchina</taxon>
        <taxon>Tylenchomorpha</taxon>
        <taxon>Sphaerularioidea</taxon>
        <taxon>Anguinidae</taxon>
        <taxon>Anguininae</taxon>
        <taxon>Ditylenchus</taxon>
    </lineage>
</organism>
<dbReference type="InterPro" id="IPR036047">
    <property type="entry name" value="F-box-like_dom_sf"/>
</dbReference>
<evidence type="ECO:0000313" key="3">
    <source>
        <dbReference type="WBParaSite" id="jg55"/>
    </source>
</evidence>
<protein>
    <submittedName>
        <fullName evidence="3">F-box domain-containing protein</fullName>
    </submittedName>
</protein>
<dbReference type="AlphaFoldDB" id="A0A915EDF8"/>
<dbReference type="Gene3D" id="1.20.1280.50">
    <property type="match status" value="1"/>
</dbReference>
<dbReference type="Pfam" id="PF12937">
    <property type="entry name" value="F-box-like"/>
    <property type="match status" value="1"/>
</dbReference>
<dbReference type="SUPFAM" id="SSF81383">
    <property type="entry name" value="F-box domain"/>
    <property type="match status" value="1"/>
</dbReference>
<proteinExistence type="predicted"/>
<feature type="domain" description="F-box" evidence="1">
    <location>
        <begin position="1"/>
        <end position="49"/>
    </location>
</feature>
<dbReference type="PROSITE" id="PS50181">
    <property type="entry name" value="FBOX"/>
    <property type="match status" value="1"/>
</dbReference>